<evidence type="ECO:0000313" key="2">
    <source>
        <dbReference type="EMBL" id="MCO5399719.1"/>
    </source>
</evidence>
<accession>A0ABT1AMQ6</accession>
<protein>
    <submittedName>
        <fullName evidence="2">Alpha/beta hydrolase</fullName>
    </submittedName>
</protein>
<dbReference type="Pfam" id="PF00561">
    <property type="entry name" value="Abhydrolase_1"/>
    <property type="match status" value="1"/>
</dbReference>
<dbReference type="RefSeq" id="WP_252682278.1">
    <property type="nucleotide sequence ID" value="NZ_JAMXHT010000006.1"/>
</dbReference>
<proteinExistence type="predicted"/>
<name>A0ABT1AMQ6_9RALS</name>
<dbReference type="PANTHER" id="PTHR43798:SF5">
    <property type="entry name" value="MONOACYLGLYCEROL LIPASE ABHD6"/>
    <property type="match status" value="1"/>
</dbReference>
<reference evidence="2" key="1">
    <citation type="submission" date="2022-06" db="EMBL/GenBank/DDBJ databases">
        <authorList>
            <person name="Lu C.-H."/>
        </authorList>
    </citation>
    <scope>NUCLEOTIDE SEQUENCE</scope>
    <source>
        <strain evidence="2">21MJYT02-11</strain>
    </source>
</reference>
<dbReference type="SUPFAM" id="SSF53474">
    <property type="entry name" value="alpha/beta-Hydrolases"/>
    <property type="match status" value="1"/>
</dbReference>
<organism evidence="2 3">
    <name type="scientific">Ralstonia soli</name>
    <dbReference type="NCBI Taxonomy" id="2953896"/>
    <lineage>
        <taxon>Bacteria</taxon>
        <taxon>Pseudomonadati</taxon>
        <taxon>Pseudomonadota</taxon>
        <taxon>Betaproteobacteria</taxon>
        <taxon>Burkholderiales</taxon>
        <taxon>Burkholderiaceae</taxon>
        <taxon>Ralstonia</taxon>
    </lineage>
</organism>
<keyword evidence="3" id="KW-1185">Reference proteome</keyword>
<dbReference type="InterPro" id="IPR029058">
    <property type="entry name" value="AB_hydrolase_fold"/>
</dbReference>
<dbReference type="InterPro" id="IPR000073">
    <property type="entry name" value="AB_hydrolase_1"/>
</dbReference>
<feature type="domain" description="AB hydrolase-1" evidence="1">
    <location>
        <begin position="21"/>
        <end position="250"/>
    </location>
</feature>
<reference evidence="2" key="2">
    <citation type="journal article" date="2023" name="Front. Microbiol.">
        <title>Ralstonia chuxiongensis sp. nov., Ralstonia mojiangensis sp. nov., and Ralstonia soli sp. nov., isolated from tobacco fields, are three novel species in the family Burkholderiaceae.</title>
        <authorList>
            <person name="Lu C.H."/>
            <person name="Zhang Y.Y."/>
            <person name="Jiang N."/>
            <person name="Chen W."/>
            <person name="Shao X."/>
            <person name="Zhao Z.M."/>
            <person name="Lu W.L."/>
            <person name="Hu X."/>
            <person name="Xi Y.X."/>
            <person name="Zou S.Y."/>
            <person name="Wei Q.J."/>
            <person name="Lin Z.L."/>
            <person name="Gong L."/>
            <person name="Gai X.T."/>
            <person name="Zhang L.Q."/>
            <person name="Li J.Y."/>
            <person name="Jin Y."/>
            <person name="Xia Z.Y."/>
        </authorList>
    </citation>
    <scope>NUCLEOTIDE SEQUENCE</scope>
    <source>
        <strain evidence="2">21MJYT02-11</strain>
    </source>
</reference>
<dbReference type="PANTHER" id="PTHR43798">
    <property type="entry name" value="MONOACYLGLYCEROL LIPASE"/>
    <property type="match status" value="1"/>
</dbReference>
<dbReference type="GO" id="GO:0016787">
    <property type="term" value="F:hydrolase activity"/>
    <property type="evidence" value="ECO:0007669"/>
    <property type="project" value="UniProtKB-KW"/>
</dbReference>
<gene>
    <name evidence="2" type="ORF">NG900_16090</name>
</gene>
<evidence type="ECO:0000313" key="3">
    <source>
        <dbReference type="Proteomes" id="UP001162811"/>
    </source>
</evidence>
<dbReference type="Gene3D" id="3.40.50.1820">
    <property type="entry name" value="alpha/beta hydrolase"/>
    <property type="match status" value="1"/>
</dbReference>
<dbReference type="EMBL" id="JAMXHT010000006">
    <property type="protein sequence ID" value="MCO5399719.1"/>
    <property type="molecule type" value="Genomic_DNA"/>
</dbReference>
<dbReference type="InterPro" id="IPR050266">
    <property type="entry name" value="AB_hydrolase_sf"/>
</dbReference>
<dbReference type="Proteomes" id="UP001162811">
    <property type="component" value="Unassembled WGS sequence"/>
</dbReference>
<comment type="caution">
    <text evidence="2">The sequence shown here is derived from an EMBL/GenBank/DDBJ whole genome shotgun (WGS) entry which is preliminary data.</text>
</comment>
<keyword evidence="2" id="KW-0378">Hydrolase</keyword>
<sequence>MLLITGGHFGNPTATSVVQTWDRNFDALSTAFHVIAVEKLGQGHTANPLHDDFTMQAVVEHLIAFLDKLGLKNVHLVGQSAGALPVVAIAKFRPDLVGTCTLINTSTLSPGVGMTDVNLAGCPYPPYTRESQRWVMERSAFSSASVTPEYVEAGFEVLNLPKYKEGVRIMQGGVKEGIFLPRLAQLKRELLQWLGDGGLGRPTQVIWGANDRTASVSRGLELFRMIAAHERQSSMSVINEAGHHPFREHPEHFNDLLMRFAKRNAH</sequence>
<evidence type="ECO:0000259" key="1">
    <source>
        <dbReference type="Pfam" id="PF00561"/>
    </source>
</evidence>